<organism evidence="3 4">
    <name type="scientific">Chloroherpeton thalassium (strain ATCC 35110 / GB-78)</name>
    <dbReference type="NCBI Taxonomy" id="517418"/>
    <lineage>
        <taxon>Bacteria</taxon>
        <taxon>Pseudomonadati</taxon>
        <taxon>Chlorobiota</taxon>
        <taxon>Chlorobiia</taxon>
        <taxon>Chlorobiales</taxon>
        <taxon>Chloroherpetonaceae</taxon>
        <taxon>Chloroherpeton</taxon>
    </lineage>
</organism>
<evidence type="ECO:0008006" key="5">
    <source>
        <dbReference type="Google" id="ProtNLM"/>
    </source>
</evidence>
<feature type="transmembrane region" description="Helical" evidence="2">
    <location>
        <begin position="196"/>
        <end position="214"/>
    </location>
</feature>
<dbReference type="Proteomes" id="UP000001208">
    <property type="component" value="Chromosome"/>
</dbReference>
<dbReference type="Gene3D" id="1.10.3450.10">
    <property type="entry name" value="TTHA0068-like"/>
    <property type="match status" value="1"/>
</dbReference>
<gene>
    <name evidence="3" type="ordered locus">Ctha_1522</name>
</gene>
<evidence type="ECO:0000313" key="3">
    <source>
        <dbReference type="EMBL" id="ACF13981.1"/>
    </source>
</evidence>
<proteinExistence type="predicted"/>
<dbReference type="AlphaFoldDB" id="B3QS36"/>
<dbReference type="EMBL" id="CP001100">
    <property type="protein sequence ID" value="ACF13981.1"/>
    <property type="molecule type" value="Genomic_DNA"/>
</dbReference>
<dbReference type="OrthoDB" id="165483at2"/>
<dbReference type="eggNOG" id="COG1547">
    <property type="taxonomic scope" value="Bacteria"/>
</dbReference>
<dbReference type="PANTHER" id="PTHR34796">
    <property type="entry name" value="EXPRESSED PROTEIN"/>
    <property type="match status" value="1"/>
</dbReference>
<dbReference type="PANTHER" id="PTHR34796:SF1">
    <property type="entry name" value="EXPRESSED PROTEIN"/>
    <property type="match status" value="1"/>
</dbReference>
<evidence type="ECO:0000256" key="2">
    <source>
        <dbReference type="SAM" id="Phobius"/>
    </source>
</evidence>
<keyword evidence="2" id="KW-1133">Transmembrane helix</keyword>
<reference evidence="3 4" key="1">
    <citation type="submission" date="2008-06" db="EMBL/GenBank/DDBJ databases">
        <title>Complete sequence of Chloroherpeton thalassium ATCC 35110.</title>
        <authorList>
            <consortium name="US DOE Joint Genome Institute"/>
            <person name="Lucas S."/>
            <person name="Copeland A."/>
            <person name="Lapidus A."/>
            <person name="Glavina del Rio T."/>
            <person name="Dalin E."/>
            <person name="Tice H."/>
            <person name="Bruce D."/>
            <person name="Goodwin L."/>
            <person name="Pitluck S."/>
            <person name="Schmutz J."/>
            <person name="Larimer F."/>
            <person name="Land M."/>
            <person name="Hauser L."/>
            <person name="Kyrpides N."/>
            <person name="Mikhailova N."/>
            <person name="Liu Z."/>
            <person name="Li T."/>
            <person name="Zhao F."/>
            <person name="Overmann J."/>
            <person name="Bryant D.A."/>
            <person name="Richardson P."/>
        </authorList>
    </citation>
    <scope>NUCLEOTIDE SEQUENCE [LARGE SCALE GENOMIC DNA]</scope>
    <source>
        <strain evidence="4">ATCC 35110 / GB-78</strain>
    </source>
</reference>
<dbReference type="SUPFAM" id="SSF140663">
    <property type="entry name" value="TTHA0068-like"/>
    <property type="match status" value="1"/>
</dbReference>
<keyword evidence="1" id="KW-0175">Coiled coil</keyword>
<keyword evidence="2" id="KW-0812">Transmembrane</keyword>
<dbReference type="InterPro" id="IPR005500">
    <property type="entry name" value="DUF309"/>
</dbReference>
<dbReference type="STRING" id="517418.Ctha_1522"/>
<dbReference type="InterPro" id="IPR023203">
    <property type="entry name" value="TTHA0068_sf"/>
</dbReference>
<keyword evidence="2" id="KW-0472">Membrane</keyword>
<accession>B3QS36</accession>
<dbReference type="KEGG" id="cts:Ctha_1522"/>
<sequence length="215" mass="24878">MTLDDCYENFLTGIKQYNNKDFFESHDTWEEIWHELRGTDRLFVQGLIHSAIGLYHLSNGNWKGARHQFEKCEKKLSAYLPAYRGLNVQAFLKHHELVCLPLTHKIEKNEPVQLLESVFPKIELSNAAVESLESLTVATQKIQTACEQARVQLAARIEALEAMQQASEKRVKMLQEKFEQQLSEIQRRENRLRRNVYFVLGVLITAFLAAIVHAP</sequence>
<evidence type="ECO:0000256" key="1">
    <source>
        <dbReference type="SAM" id="Coils"/>
    </source>
</evidence>
<dbReference type="Pfam" id="PF03745">
    <property type="entry name" value="DUF309"/>
    <property type="match status" value="1"/>
</dbReference>
<dbReference type="HOGENOM" id="CLU_1281297_0_0_10"/>
<name>B3QS36_CHLT3</name>
<evidence type="ECO:0000313" key="4">
    <source>
        <dbReference type="Proteomes" id="UP000001208"/>
    </source>
</evidence>
<dbReference type="RefSeq" id="WP_012500065.1">
    <property type="nucleotide sequence ID" value="NC_011026.1"/>
</dbReference>
<feature type="coiled-coil region" evidence="1">
    <location>
        <begin position="150"/>
        <end position="195"/>
    </location>
</feature>
<keyword evidence="4" id="KW-1185">Reference proteome</keyword>
<protein>
    <recommendedName>
        <fullName evidence="5">DUF309 domain-containing protein</fullName>
    </recommendedName>
</protein>